<proteinExistence type="predicted"/>
<dbReference type="AlphaFoldDB" id="A0A0D8JSF4"/>
<gene>
    <name evidence="1" type="ORF">CIMG_10862</name>
</gene>
<reference evidence="2" key="1">
    <citation type="journal article" date="2009" name="Genome Res.">
        <title>Comparative genomic analyses of the human fungal pathogens Coccidioides and their relatives.</title>
        <authorList>
            <person name="Sharpton T.J."/>
            <person name="Stajich J.E."/>
            <person name="Rounsley S.D."/>
            <person name="Gardner M.J."/>
            <person name="Wortman J.R."/>
            <person name="Jordar V.S."/>
            <person name="Maiti R."/>
            <person name="Kodira C.D."/>
            <person name="Neafsey D.E."/>
            <person name="Zeng Q."/>
            <person name="Hung C.-Y."/>
            <person name="McMahan C."/>
            <person name="Muszewska A."/>
            <person name="Grynberg M."/>
            <person name="Mandel M.A."/>
            <person name="Kellner E.M."/>
            <person name="Barker B.M."/>
            <person name="Galgiani J.N."/>
            <person name="Orbach M.J."/>
            <person name="Kirkland T.N."/>
            <person name="Cole G.T."/>
            <person name="Henn M.R."/>
            <person name="Birren B.W."/>
            <person name="Taylor J.W."/>
        </authorList>
    </citation>
    <scope>NUCLEOTIDE SEQUENCE [LARGE SCALE GENOMIC DNA]</scope>
    <source>
        <strain evidence="2">RS</strain>
    </source>
</reference>
<keyword evidence="2" id="KW-1185">Reference proteome</keyword>
<dbReference type="KEGG" id="cim:CIMG_10862"/>
<name>A0A0D8JSF4_COCIM</name>
<dbReference type="VEuPathDB" id="FungiDB:CIMG_10862"/>
<evidence type="ECO:0000313" key="2">
    <source>
        <dbReference type="Proteomes" id="UP000001261"/>
    </source>
</evidence>
<dbReference type="GeneID" id="24163462"/>
<protein>
    <submittedName>
        <fullName evidence="1">Uncharacterized protein</fullName>
    </submittedName>
</protein>
<evidence type="ECO:0000313" key="1">
    <source>
        <dbReference type="EMBL" id="KJF60074.1"/>
    </source>
</evidence>
<accession>A0A0D8JSF4</accession>
<dbReference type="Proteomes" id="UP000001261">
    <property type="component" value="Unassembled WGS sequence"/>
</dbReference>
<sequence length="58" mass="6505">MGCRVCGHSLTMPFISKPKHEGFPHNLSMFARSAQQPGPCKAGVKWLKKRIGRHCNQN</sequence>
<organism evidence="1 2">
    <name type="scientific">Coccidioides immitis (strain RS)</name>
    <name type="common">Valley fever fungus</name>
    <dbReference type="NCBI Taxonomy" id="246410"/>
    <lineage>
        <taxon>Eukaryota</taxon>
        <taxon>Fungi</taxon>
        <taxon>Dikarya</taxon>
        <taxon>Ascomycota</taxon>
        <taxon>Pezizomycotina</taxon>
        <taxon>Eurotiomycetes</taxon>
        <taxon>Eurotiomycetidae</taxon>
        <taxon>Onygenales</taxon>
        <taxon>Onygenaceae</taxon>
        <taxon>Coccidioides</taxon>
    </lineage>
</organism>
<dbReference type="EMBL" id="GG704911">
    <property type="protein sequence ID" value="KJF60074.1"/>
    <property type="molecule type" value="Genomic_DNA"/>
</dbReference>
<dbReference type="RefSeq" id="XP_012214349.1">
    <property type="nucleotide sequence ID" value="XM_012358926.1"/>
</dbReference>
<reference evidence="2" key="2">
    <citation type="journal article" date="2010" name="Genome Res.">
        <title>Population genomic sequencing of Coccidioides fungi reveals recent hybridization and transposon control.</title>
        <authorList>
            <person name="Neafsey D.E."/>
            <person name="Barker B.M."/>
            <person name="Sharpton T.J."/>
            <person name="Stajich J.E."/>
            <person name="Park D.J."/>
            <person name="Whiston E."/>
            <person name="Hung C.-Y."/>
            <person name="McMahan C."/>
            <person name="White J."/>
            <person name="Sykes S."/>
            <person name="Heiman D."/>
            <person name="Young S."/>
            <person name="Zeng Q."/>
            <person name="Abouelleil A."/>
            <person name="Aftuck L."/>
            <person name="Bessette D."/>
            <person name="Brown A."/>
            <person name="FitzGerald M."/>
            <person name="Lui A."/>
            <person name="Macdonald J.P."/>
            <person name="Priest M."/>
            <person name="Orbach M.J."/>
            <person name="Galgiani J.N."/>
            <person name="Kirkland T.N."/>
            <person name="Cole G.T."/>
            <person name="Birren B.W."/>
            <person name="Henn M.R."/>
            <person name="Taylor J.W."/>
            <person name="Rounsley S.D."/>
        </authorList>
    </citation>
    <scope>GENOME REANNOTATION</scope>
    <source>
        <strain evidence="2">RS</strain>
    </source>
</reference>
<dbReference type="InParanoid" id="A0A0D8JSF4"/>